<gene>
    <name evidence="3" type="ORF">ATX59_08730</name>
    <name evidence="4" type="ORF">OENI_1789</name>
</gene>
<dbReference type="Proteomes" id="UP000181728">
    <property type="component" value="Unassembled WGS sequence"/>
</dbReference>
<feature type="domain" description="AB hydrolase-1" evidence="2">
    <location>
        <begin position="23"/>
        <end position="238"/>
    </location>
</feature>
<dbReference type="Proteomes" id="UP000294726">
    <property type="component" value="Chromosome"/>
</dbReference>
<accession>A0A483BDM7</accession>
<dbReference type="PANTHER" id="PTHR43798:SF31">
    <property type="entry name" value="AB HYDROLASE SUPERFAMILY PROTEIN YCLE"/>
    <property type="match status" value="1"/>
</dbReference>
<proteinExistence type="predicted"/>
<reference evidence="3 5" key="1">
    <citation type="journal article" date="2016" name="BMC Genomics">
        <title>Consensus pan-genome assembly of the specialised wine bacterium Oenococcus oeni.</title>
        <authorList>
            <person name="Sternes P.R."/>
            <person name="Borneman A.R."/>
        </authorList>
    </citation>
    <scope>NUCLEOTIDE SEQUENCE [LARGE SCALE GENOMIC DNA]</scope>
    <source>
        <strain evidence="3 5">AWRIB661</strain>
    </source>
</reference>
<evidence type="ECO:0000313" key="3">
    <source>
        <dbReference type="EMBL" id="OIM20468.1"/>
    </source>
</evidence>
<sequence length="256" mass="29081">MEKKLTTSDGTKIAYDINGKGKTMLMIHGVTDCKESYDSDLSYLTEKYQVYRYDLRGHGNSDHPKKQFDLEDHINDGIELIKQLKLEDFVLYGGSLGSYIAQGIAVRIPERINKLILNVSAAKNPASALAETAKKDNIPEKTSERREYWIKHLTHDPKNIASIEKSGFQKNTLDAEDEYRALKSITAFDFRDQLNKIDCPTLITSGIYDPVNPPAKGEILHKLIKNNQFSKFPSGHLLRLECAAQYKETVLDFLRK</sequence>
<dbReference type="InterPro" id="IPR000073">
    <property type="entry name" value="AB_hydrolase_1"/>
</dbReference>
<dbReference type="SUPFAM" id="SSF53474">
    <property type="entry name" value="alpha/beta-Hydrolases"/>
    <property type="match status" value="1"/>
</dbReference>
<evidence type="ECO:0000313" key="6">
    <source>
        <dbReference type="Proteomes" id="UP000294726"/>
    </source>
</evidence>
<dbReference type="PRINTS" id="PR00111">
    <property type="entry name" value="ABHYDROLASE"/>
</dbReference>
<evidence type="ECO:0000313" key="5">
    <source>
        <dbReference type="Proteomes" id="UP000181728"/>
    </source>
</evidence>
<keyword evidence="4" id="KW-0575">Peroxidase</keyword>
<name>A0A483BDM7_OENOE</name>
<dbReference type="Gene3D" id="3.40.50.1820">
    <property type="entry name" value="alpha/beta hydrolase"/>
    <property type="match status" value="1"/>
</dbReference>
<dbReference type="EMBL" id="LR031358">
    <property type="protein sequence ID" value="VDB99191.1"/>
    <property type="molecule type" value="Genomic_DNA"/>
</dbReference>
<evidence type="ECO:0000313" key="4">
    <source>
        <dbReference type="EMBL" id="VDB99191.1"/>
    </source>
</evidence>
<protein>
    <submittedName>
        <fullName evidence="3">Alpha/beta hydrolase</fullName>
    </submittedName>
    <submittedName>
        <fullName evidence="4">Chloride peroxidase (Cpo)</fullName>
        <ecNumber evidence="4">1.11.1.10</ecNumber>
    </submittedName>
</protein>
<evidence type="ECO:0000256" key="1">
    <source>
        <dbReference type="ARBA" id="ARBA00022801"/>
    </source>
</evidence>
<keyword evidence="4" id="KW-0560">Oxidoreductase</keyword>
<dbReference type="Pfam" id="PF00561">
    <property type="entry name" value="Abhydrolase_1"/>
    <property type="match status" value="1"/>
</dbReference>
<dbReference type="EC" id="1.11.1.10" evidence="4"/>
<reference evidence="4 6" key="2">
    <citation type="submission" date="2018-08" db="EMBL/GenBank/DDBJ databases">
        <authorList>
            <person name="Lorentzen P. G. S. M."/>
        </authorList>
    </citation>
    <scope>NUCLEOTIDE SEQUENCE [LARGE SCALE GENOMIC DNA]</scope>
    <source>
        <strain evidence="4 6">CRBO_1381</strain>
    </source>
</reference>
<evidence type="ECO:0000259" key="2">
    <source>
        <dbReference type="Pfam" id="PF00561"/>
    </source>
</evidence>
<dbReference type="EMBL" id="MLOK01000057">
    <property type="protein sequence ID" value="OIM20468.1"/>
    <property type="molecule type" value="Genomic_DNA"/>
</dbReference>
<dbReference type="InterPro" id="IPR050266">
    <property type="entry name" value="AB_hydrolase_sf"/>
</dbReference>
<dbReference type="GO" id="GO:0016020">
    <property type="term" value="C:membrane"/>
    <property type="evidence" value="ECO:0007669"/>
    <property type="project" value="TreeGrafter"/>
</dbReference>
<dbReference type="GO" id="GO:0016787">
    <property type="term" value="F:hydrolase activity"/>
    <property type="evidence" value="ECO:0007669"/>
    <property type="project" value="UniProtKB-KW"/>
</dbReference>
<dbReference type="RefSeq" id="WP_032820836.1">
    <property type="nucleotide sequence ID" value="NZ_CP027431.1"/>
</dbReference>
<dbReference type="GO" id="GO:0016691">
    <property type="term" value="F:chloride peroxidase activity"/>
    <property type="evidence" value="ECO:0007669"/>
    <property type="project" value="UniProtKB-EC"/>
</dbReference>
<keyword evidence="1 3" id="KW-0378">Hydrolase</keyword>
<dbReference type="AlphaFoldDB" id="A0A483BDM7"/>
<dbReference type="InterPro" id="IPR029058">
    <property type="entry name" value="AB_hydrolase_fold"/>
</dbReference>
<organism evidence="4 6">
    <name type="scientific">Oenococcus oeni</name>
    <name type="common">Leuconostoc oenos</name>
    <dbReference type="NCBI Taxonomy" id="1247"/>
    <lineage>
        <taxon>Bacteria</taxon>
        <taxon>Bacillati</taxon>
        <taxon>Bacillota</taxon>
        <taxon>Bacilli</taxon>
        <taxon>Lactobacillales</taxon>
        <taxon>Lactobacillaceae</taxon>
        <taxon>Oenococcus</taxon>
    </lineage>
</organism>
<dbReference type="PANTHER" id="PTHR43798">
    <property type="entry name" value="MONOACYLGLYCEROL LIPASE"/>
    <property type="match status" value="1"/>
</dbReference>